<protein>
    <submittedName>
        <fullName evidence="1">Uncharacterized protein</fullName>
    </submittedName>
</protein>
<comment type="caution">
    <text evidence="1">The sequence shown here is derived from an EMBL/GenBank/DDBJ whole genome shotgun (WGS) entry which is preliminary data.</text>
</comment>
<organism evidence="1 2">
    <name type="scientific">Carbonactinospora thermoautotrophica</name>
    <dbReference type="NCBI Taxonomy" id="1469144"/>
    <lineage>
        <taxon>Bacteria</taxon>
        <taxon>Bacillati</taxon>
        <taxon>Actinomycetota</taxon>
        <taxon>Actinomycetes</taxon>
        <taxon>Kitasatosporales</taxon>
        <taxon>Carbonactinosporaceae</taxon>
        <taxon>Carbonactinospora</taxon>
    </lineage>
</organism>
<reference evidence="2" key="1">
    <citation type="submission" date="2015-04" db="EMBL/GenBank/DDBJ databases">
        <title>Physiological reanalysis, assessment of diazotrophy, and genome sequences of multiple isolates of Streptomyces thermoautotrophicus.</title>
        <authorList>
            <person name="MacKellar D.C."/>
            <person name="Lieber L."/>
            <person name="Norman J."/>
            <person name="Bolger A."/>
            <person name="Tobin C."/>
            <person name="Murray J.W."/>
            <person name="Chang R."/>
            <person name="Ford T."/>
            <person name="Nguyen P.Q."/>
            <person name="Woodward J."/>
            <person name="Permingeat H."/>
            <person name="Joshi N.S."/>
            <person name="Silver P.A."/>
            <person name="Usadel B."/>
            <person name="Rutherford A.W."/>
            <person name="Friesen M."/>
            <person name="Prell J."/>
        </authorList>
    </citation>
    <scope>NUCLEOTIDE SEQUENCE [LARGE SCALE GENOMIC DNA]</scope>
    <source>
        <strain evidence="2">H1</strain>
    </source>
</reference>
<accession>A0A132MVQ6</accession>
<gene>
    <name evidence="1" type="ORF">LI90_3033</name>
</gene>
<dbReference type="PATRIC" id="fig|1469144.10.peg.3275"/>
<proteinExistence type="predicted"/>
<evidence type="ECO:0000313" key="1">
    <source>
        <dbReference type="EMBL" id="KWX01998.1"/>
    </source>
</evidence>
<dbReference type="EMBL" id="LAXD01000001">
    <property type="protein sequence ID" value="KWX01998.1"/>
    <property type="molecule type" value="Genomic_DNA"/>
</dbReference>
<dbReference type="STRING" id="1469144.LI90_3033"/>
<name>A0A132MVQ6_9ACTN</name>
<sequence>MPAILDWRHTADVADTPRRCVLCGKPALVISPRGKPVHKTCAEAWHARRGGEAR</sequence>
<keyword evidence="2" id="KW-1185">Reference proteome</keyword>
<dbReference type="Proteomes" id="UP000070188">
    <property type="component" value="Unassembled WGS sequence"/>
</dbReference>
<dbReference type="AlphaFoldDB" id="A0A132MVQ6"/>
<evidence type="ECO:0000313" key="2">
    <source>
        <dbReference type="Proteomes" id="UP000070188"/>
    </source>
</evidence>
<dbReference type="RefSeq" id="WP_171843041.1">
    <property type="nucleotide sequence ID" value="NZ_LAXD01000001.1"/>
</dbReference>